<organism evidence="4 5">
    <name type="scientific">Nocardia terpenica</name>
    <dbReference type="NCBI Taxonomy" id="455432"/>
    <lineage>
        <taxon>Bacteria</taxon>
        <taxon>Bacillati</taxon>
        <taxon>Actinomycetota</taxon>
        <taxon>Actinomycetes</taxon>
        <taxon>Mycobacteriales</taxon>
        <taxon>Nocardiaceae</taxon>
        <taxon>Nocardia</taxon>
    </lineage>
</organism>
<evidence type="ECO:0000259" key="3">
    <source>
        <dbReference type="Pfam" id="PF26059"/>
    </source>
</evidence>
<evidence type="ECO:0000313" key="4">
    <source>
        <dbReference type="EMBL" id="ATL69184.1"/>
    </source>
</evidence>
<feature type="transmembrane region" description="Helical" evidence="1">
    <location>
        <begin position="208"/>
        <end position="231"/>
    </location>
</feature>
<dbReference type="RefSeq" id="WP_098696225.1">
    <property type="nucleotide sequence ID" value="NZ_CP023778.1"/>
</dbReference>
<keyword evidence="1" id="KW-1133">Transmembrane helix</keyword>
<keyword evidence="1" id="KW-0472">Membrane</keyword>
<feature type="signal peptide" evidence="2">
    <location>
        <begin position="1"/>
        <end position="26"/>
    </location>
</feature>
<proteinExistence type="predicted"/>
<dbReference type="Proteomes" id="UP000221961">
    <property type="component" value="Chromosome"/>
</dbReference>
<evidence type="ECO:0000313" key="5">
    <source>
        <dbReference type="Proteomes" id="UP000221961"/>
    </source>
</evidence>
<accession>A0A291RPQ1</accession>
<sequence>MLMNKIAATPALTIALMGAGTGSVHAGPAGDGGVVGYTASLDGRSAIITTDAGSLVDEGGVFKIKAVDGTTLAGAELSFRVDDFVFPIDADISGLTATLTPRFDMDHATYQPVAMPFEDTAPWQTPYEREQAAWGRMLDTISLGATVGAIVGGIGGAAVGCVLGGLGGAAVASAAIVGLFGAFLPAAVVGCIGGMIAVGPLGVLAGQLFITAPVAIFAAVQYFTTISAPFVPPVK</sequence>
<feature type="chain" id="PRO_5013307873" description="DUF8020 domain-containing protein" evidence="2">
    <location>
        <begin position="27"/>
        <end position="235"/>
    </location>
</feature>
<dbReference type="AlphaFoldDB" id="A0A291RPQ1"/>
<dbReference type="InterPro" id="IPR058333">
    <property type="entry name" value="DUF8020"/>
</dbReference>
<feature type="transmembrane region" description="Helical" evidence="1">
    <location>
        <begin position="141"/>
        <end position="163"/>
    </location>
</feature>
<dbReference type="KEGG" id="ntp:CRH09_26395"/>
<dbReference type="Pfam" id="PF26059">
    <property type="entry name" value="DUF8020"/>
    <property type="match status" value="1"/>
</dbReference>
<reference evidence="4 5" key="1">
    <citation type="submission" date="2017-10" db="EMBL/GenBank/DDBJ databases">
        <title>Comparative genomics between pathogenic Norcardia.</title>
        <authorList>
            <person name="Zeng L."/>
        </authorList>
    </citation>
    <scope>NUCLEOTIDE SEQUENCE [LARGE SCALE GENOMIC DNA]</scope>
    <source>
        <strain evidence="4 5">NC_YFY_NT001</strain>
    </source>
</reference>
<feature type="transmembrane region" description="Helical" evidence="1">
    <location>
        <begin position="170"/>
        <end position="196"/>
    </location>
</feature>
<evidence type="ECO:0000256" key="2">
    <source>
        <dbReference type="SAM" id="SignalP"/>
    </source>
</evidence>
<dbReference type="EMBL" id="CP023778">
    <property type="protein sequence ID" value="ATL69184.1"/>
    <property type="molecule type" value="Genomic_DNA"/>
</dbReference>
<protein>
    <recommendedName>
        <fullName evidence="3">DUF8020 domain-containing protein</fullName>
    </recommendedName>
</protein>
<gene>
    <name evidence="4" type="ORF">CRH09_26395</name>
</gene>
<keyword evidence="1" id="KW-0812">Transmembrane</keyword>
<name>A0A291RPQ1_9NOCA</name>
<evidence type="ECO:0000256" key="1">
    <source>
        <dbReference type="SAM" id="Phobius"/>
    </source>
</evidence>
<dbReference type="GeneID" id="88360860"/>
<feature type="domain" description="DUF8020" evidence="3">
    <location>
        <begin position="35"/>
        <end position="102"/>
    </location>
</feature>
<keyword evidence="2" id="KW-0732">Signal</keyword>